<feature type="domain" description="Tyr recombinase" evidence="6">
    <location>
        <begin position="122"/>
        <end position="307"/>
    </location>
</feature>
<accession>A0A6A1R0K1</accession>
<dbReference type="InterPro" id="IPR044068">
    <property type="entry name" value="CB"/>
</dbReference>
<dbReference type="EMBL" id="VZOT01000010">
    <property type="protein sequence ID" value="KAB0585784.1"/>
    <property type="molecule type" value="Genomic_DNA"/>
</dbReference>
<protein>
    <submittedName>
        <fullName evidence="8">Tyrosine-type recombinase/integrase</fullName>
    </submittedName>
</protein>
<dbReference type="SUPFAM" id="SSF56349">
    <property type="entry name" value="DNA breaking-rejoining enzymes"/>
    <property type="match status" value="1"/>
</dbReference>
<dbReference type="InterPro" id="IPR010998">
    <property type="entry name" value="Integrase_recombinase_N"/>
</dbReference>
<feature type="domain" description="Core-binding (CB)" evidence="7">
    <location>
        <begin position="11"/>
        <end position="99"/>
    </location>
</feature>
<dbReference type="InterPro" id="IPR004107">
    <property type="entry name" value="Integrase_SAM-like_N"/>
</dbReference>
<dbReference type="AlphaFoldDB" id="A0A6A1R0K1"/>
<evidence type="ECO:0000256" key="1">
    <source>
        <dbReference type="ARBA" id="ARBA00022829"/>
    </source>
</evidence>
<dbReference type="Gene3D" id="1.10.443.10">
    <property type="entry name" value="Intergrase catalytic core"/>
    <property type="match status" value="1"/>
</dbReference>
<dbReference type="InterPro" id="IPR050090">
    <property type="entry name" value="Tyrosine_recombinase_XerCD"/>
</dbReference>
<evidence type="ECO:0000256" key="4">
    <source>
        <dbReference type="ARBA" id="ARBA00023172"/>
    </source>
</evidence>
<dbReference type="PROSITE" id="PS51898">
    <property type="entry name" value="TYR_RECOMBINASE"/>
    <property type="match status" value="1"/>
</dbReference>
<dbReference type="GO" id="GO:0015074">
    <property type="term" value="P:DNA integration"/>
    <property type="evidence" value="ECO:0007669"/>
    <property type="project" value="UniProtKB-KW"/>
</dbReference>
<dbReference type="GO" id="GO:0006310">
    <property type="term" value="P:DNA recombination"/>
    <property type="evidence" value="ECO:0007669"/>
    <property type="project" value="UniProtKB-KW"/>
</dbReference>
<evidence type="ECO:0000259" key="6">
    <source>
        <dbReference type="PROSITE" id="PS51898"/>
    </source>
</evidence>
<evidence type="ECO:0000256" key="3">
    <source>
        <dbReference type="ARBA" id="ARBA00023125"/>
    </source>
</evidence>
<evidence type="ECO:0000259" key="7">
    <source>
        <dbReference type="PROSITE" id="PS51900"/>
    </source>
</evidence>
<name>A0A6A1R0K1_9BURK</name>
<keyword evidence="3 5" id="KW-0238">DNA-binding</keyword>
<dbReference type="PANTHER" id="PTHR30349:SF81">
    <property type="entry name" value="TYROSINE RECOMBINASE XERC"/>
    <property type="match status" value="1"/>
</dbReference>
<evidence type="ECO:0000256" key="5">
    <source>
        <dbReference type="PROSITE-ProRule" id="PRU01248"/>
    </source>
</evidence>
<dbReference type="InterPro" id="IPR011010">
    <property type="entry name" value="DNA_brk_join_enz"/>
</dbReference>
<keyword evidence="2" id="KW-0229">DNA integration</keyword>
<comment type="caution">
    <text evidence="8">The sequence shown here is derived from an EMBL/GenBank/DDBJ whole genome shotgun (WGS) entry which is preliminary data.</text>
</comment>
<dbReference type="GO" id="GO:0007059">
    <property type="term" value="P:chromosome segregation"/>
    <property type="evidence" value="ECO:0007669"/>
    <property type="project" value="UniProtKB-KW"/>
</dbReference>
<dbReference type="RefSeq" id="WP_151045212.1">
    <property type="nucleotide sequence ID" value="NZ_VZOT01000010.1"/>
</dbReference>
<dbReference type="PANTHER" id="PTHR30349">
    <property type="entry name" value="PHAGE INTEGRASE-RELATED"/>
    <property type="match status" value="1"/>
</dbReference>
<dbReference type="GO" id="GO:0003677">
    <property type="term" value="F:DNA binding"/>
    <property type="evidence" value="ECO:0007669"/>
    <property type="project" value="UniProtKB-UniRule"/>
</dbReference>
<organism evidence="8">
    <name type="scientific">Comamonas kerstersii</name>
    <dbReference type="NCBI Taxonomy" id="225992"/>
    <lineage>
        <taxon>Bacteria</taxon>
        <taxon>Pseudomonadati</taxon>
        <taxon>Pseudomonadota</taxon>
        <taxon>Betaproteobacteria</taxon>
        <taxon>Burkholderiales</taxon>
        <taxon>Comamonadaceae</taxon>
        <taxon>Comamonas</taxon>
    </lineage>
</organism>
<evidence type="ECO:0000313" key="8">
    <source>
        <dbReference type="EMBL" id="KAB0585784.1"/>
    </source>
</evidence>
<dbReference type="InterPro" id="IPR002104">
    <property type="entry name" value="Integrase_catalytic"/>
</dbReference>
<keyword evidence="4" id="KW-0233">DNA recombination</keyword>
<gene>
    <name evidence="8" type="ORF">F7P80_12730</name>
</gene>
<dbReference type="Pfam" id="PF00589">
    <property type="entry name" value="Phage_integrase"/>
    <property type="match status" value="1"/>
</dbReference>
<proteinExistence type="predicted"/>
<evidence type="ECO:0000256" key="2">
    <source>
        <dbReference type="ARBA" id="ARBA00022908"/>
    </source>
</evidence>
<dbReference type="PROSITE" id="PS51900">
    <property type="entry name" value="CB"/>
    <property type="match status" value="1"/>
</dbReference>
<dbReference type="Gene3D" id="1.10.150.130">
    <property type="match status" value="1"/>
</dbReference>
<reference evidence="8" key="1">
    <citation type="submission" date="2019-09" db="EMBL/GenBank/DDBJ databases">
        <title>Draft genome sequences of 48 bacterial type strains from the CCUG.</title>
        <authorList>
            <person name="Tunovic T."/>
            <person name="Pineiro-Iglesias B."/>
            <person name="Unosson C."/>
            <person name="Inganas E."/>
            <person name="Ohlen M."/>
            <person name="Cardew S."/>
            <person name="Jensie-Markopoulos S."/>
            <person name="Salva-Serra F."/>
            <person name="Jaen-Luchoro D."/>
            <person name="Karlsson R."/>
            <person name="Svensson-Stadler L."/>
            <person name="Chun J."/>
            <person name="Moore E."/>
        </authorList>
    </citation>
    <scope>NUCLEOTIDE SEQUENCE</scope>
    <source>
        <strain evidence="8">CCUG 15333</strain>
    </source>
</reference>
<dbReference type="Pfam" id="PF02899">
    <property type="entry name" value="Phage_int_SAM_1"/>
    <property type="match status" value="1"/>
</dbReference>
<dbReference type="InterPro" id="IPR013762">
    <property type="entry name" value="Integrase-like_cat_sf"/>
</dbReference>
<sequence length="333" mass="38849">MHSGFEDKSREQDRGWDDRFGDFLTNLFFEEGLADSTLLVLKNHLIAFNRWLQDTHDRPWDRAQPQDLREYLYATGLNLVSSTLQARRWSLKRLYRWALEESIVSIHPNTFVLPIKDNKVKKQTKPPTQRQIELLLNMPDLSCAEGIRDRAVLELIYATGMRASEILSIKIHEITKEKCLRVWGKCRKERLVVYGEHAQYWIAQYIAVRKTILLDGGHHVFATDKLFVSSGVHADYRYYQLRRMIQRYSRRCGLNLTPHTIRHAFATHMYEAGASLQFIQKLLGHSHLQTSTIYISNNTKNLNNILVNHHPRGKSYKSIARFKQVSISNKSAT</sequence>
<keyword evidence="1" id="KW-0159">Chromosome partition</keyword>